<dbReference type="Gene3D" id="2.40.128.110">
    <property type="entry name" value="Lipid/polyisoprenoid-binding, YceI-like"/>
    <property type="match status" value="1"/>
</dbReference>
<reference evidence="3 4" key="1">
    <citation type="submission" date="2020-09" db="EMBL/GenBank/DDBJ databases">
        <authorList>
            <person name="Tanuku N.R.S."/>
        </authorList>
    </citation>
    <scope>NUCLEOTIDE SEQUENCE [LARGE SCALE GENOMIC DNA]</scope>
    <source>
        <strain evidence="3 4">AK62</strain>
    </source>
</reference>
<organism evidence="3 4">
    <name type="scientific">Marinobacterium alkalitolerans</name>
    <dbReference type="NCBI Taxonomy" id="1542925"/>
    <lineage>
        <taxon>Bacteria</taxon>
        <taxon>Pseudomonadati</taxon>
        <taxon>Pseudomonadota</taxon>
        <taxon>Gammaproteobacteria</taxon>
        <taxon>Oceanospirillales</taxon>
        <taxon>Oceanospirillaceae</taxon>
        <taxon>Marinobacterium</taxon>
    </lineage>
</organism>
<keyword evidence="4" id="KW-1185">Reference proteome</keyword>
<evidence type="ECO:0000259" key="2">
    <source>
        <dbReference type="SMART" id="SM00867"/>
    </source>
</evidence>
<dbReference type="PANTHER" id="PTHR34406">
    <property type="entry name" value="PROTEIN YCEI"/>
    <property type="match status" value="1"/>
</dbReference>
<dbReference type="PANTHER" id="PTHR34406:SF1">
    <property type="entry name" value="PROTEIN YCEI"/>
    <property type="match status" value="1"/>
</dbReference>
<dbReference type="RefSeq" id="WP_209288499.1">
    <property type="nucleotide sequence ID" value="NZ_JACVEW010000025.1"/>
</dbReference>
<keyword evidence="1" id="KW-0732">Signal</keyword>
<dbReference type="InterPro" id="IPR036761">
    <property type="entry name" value="TTHA0802/YceI-like_sf"/>
</dbReference>
<dbReference type="Proteomes" id="UP000810171">
    <property type="component" value="Unassembled WGS sequence"/>
</dbReference>
<accession>A0ABS3ZDX4</accession>
<dbReference type="NCBIfam" id="NF002994">
    <property type="entry name" value="PRK03757.1"/>
    <property type="match status" value="1"/>
</dbReference>
<name>A0ABS3ZDX4_9GAMM</name>
<feature type="domain" description="Lipid/polyisoprenoid-binding YceI-like" evidence="2">
    <location>
        <begin position="25"/>
        <end position="190"/>
    </location>
</feature>
<evidence type="ECO:0000256" key="1">
    <source>
        <dbReference type="SAM" id="SignalP"/>
    </source>
</evidence>
<dbReference type="SUPFAM" id="SSF101874">
    <property type="entry name" value="YceI-like"/>
    <property type="match status" value="1"/>
</dbReference>
<dbReference type="EMBL" id="JACVEW010000025">
    <property type="protein sequence ID" value="MBP0049816.1"/>
    <property type="molecule type" value="Genomic_DNA"/>
</dbReference>
<comment type="caution">
    <text evidence="3">The sequence shown here is derived from an EMBL/GenBank/DDBJ whole genome shotgun (WGS) entry which is preliminary data.</text>
</comment>
<feature type="chain" id="PRO_5045559348" evidence="1">
    <location>
        <begin position="24"/>
        <end position="192"/>
    </location>
</feature>
<sequence length="192" mass="20717">MKKVLASLTLGASLALSGVNAQAADYQIDSQGQHAFINFKISHLGYSWLYGRFNDFSGTFSWDADQPQDSAVRVSIDPASVDTNHAERDKHLRSGDFLDVNTYPEAGFTSTRVEALDNGRLKVTGDLTLHGVTKEVVIDAALLGEGEDPWGGYRAGFEGTTKIRLADFGINAQLGPDAEAVTLILSVEGIRQ</sequence>
<feature type="signal peptide" evidence="1">
    <location>
        <begin position="1"/>
        <end position="23"/>
    </location>
</feature>
<evidence type="ECO:0000313" key="4">
    <source>
        <dbReference type="Proteomes" id="UP000810171"/>
    </source>
</evidence>
<dbReference type="InterPro" id="IPR007372">
    <property type="entry name" value="Lipid/polyisoprenoid-bd_YceI"/>
</dbReference>
<evidence type="ECO:0000313" key="3">
    <source>
        <dbReference type="EMBL" id="MBP0049816.1"/>
    </source>
</evidence>
<protein>
    <submittedName>
        <fullName evidence="3">YceI family protein</fullName>
    </submittedName>
</protein>
<proteinExistence type="predicted"/>
<gene>
    <name evidence="3" type="ORF">H9C73_13860</name>
</gene>
<dbReference type="SMART" id="SM00867">
    <property type="entry name" value="YceI"/>
    <property type="match status" value="1"/>
</dbReference>
<dbReference type="Pfam" id="PF04264">
    <property type="entry name" value="YceI"/>
    <property type="match status" value="1"/>
</dbReference>